<feature type="transmembrane region" description="Helical" evidence="1">
    <location>
        <begin position="145"/>
        <end position="163"/>
    </location>
</feature>
<feature type="transmembrane region" description="Helical" evidence="1">
    <location>
        <begin position="111"/>
        <end position="133"/>
    </location>
</feature>
<evidence type="ECO:0000313" key="3">
    <source>
        <dbReference type="EMBL" id="KAK2652759.1"/>
    </source>
</evidence>
<keyword evidence="1" id="KW-0472">Membrane</keyword>
<dbReference type="Proteomes" id="UP001280121">
    <property type="component" value="Unassembled WGS sequence"/>
</dbReference>
<keyword evidence="1" id="KW-1133">Transmembrane helix</keyword>
<proteinExistence type="predicted"/>
<gene>
    <name evidence="3" type="ORF">Ddye_012615</name>
</gene>
<feature type="transmembrane region" description="Helical" evidence="1">
    <location>
        <begin position="169"/>
        <end position="188"/>
    </location>
</feature>
<dbReference type="PANTHER" id="PTHR31325">
    <property type="entry name" value="OS01G0798800 PROTEIN-RELATED"/>
    <property type="match status" value="1"/>
</dbReference>
<protein>
    <recommendedName>
        <fullName evidence="2">DUF4220 domain-containing protein</fullName>
    </recommendedName>
</protein>
<feature type="transmembrane region" description="Helical" evidence="1">
    <location>
        <begin position="69"/>
        <end position="91"/>
    </location>
</feature>
<organism evidence="3 4">
    <name type="scientific">Dipteronia dyeriana</name>
    <dbReference type="NCBI Taxonomy" id="168575"/>
    <lineage>
        <taxon>Eukaryota</taxon>
        <taxon>Viridiplantae</taxon>
        <taxon>Streptophyta</taxon>
        <taxon>Embryophyta</taxon>
        <taxon>Tracheophyta</taxon>
        <taxon>Spermatophyta</taxon>
        <taxon>Magnoliopsida</taxon>
        <taxon>eudicotyledons</taxon>
        <taxon>Gunneridae</taxon>
        <taxon>Pentapetalae</taxon>
        <taxon>rosids</taxon>
        <taxon>malvids</taxon>
        <taxon>Sapindales</taxon>
        <taxon>Sapindaceae</taxon>
        <taxon>Hippocastanoideae</taxon>
        <taxon>Acereae</taxon>
        <taxon>Dipteronia</taxon>
    </lineage>
</organism>
<name>A0AAD9X4R3_9ROSI</name>
<dbReference type="InterPro" id="IPR025315">
    <property type="entry name" value="DUF4220"/>
</dbReference>
<evidence type="ECO:0000256" key="1">
    <source>
        <dbReference type="SAM" id="Phobius"/>
    </source>
</evidence>
<comment type="caution">
    <text evidence="3">The sequence shown here is derived from an EMBL/GenBank/DDBJ whole genome shotgun (WGS) entry which is preliminary data.</text>
</comment>
<sequence>MHNLSKSVVSSLIYSMRRRIVVELYSPSLRILWKEWDARVTVVLNLTIQILLSILGNRRKSSRKLAIRVFIWLGYISADSVATFALGILSSNVTDMYDQRNNNAVDTNTELAAFWAPFLLLHLGGPDSITAYALEDNELWLRQGIGLIVQTGMALYVFLMGWTGSRLSVLSLVMFLPGLVKYGERVWILRSASNKIRRTSMARDKFFYRKENFYKENDIKQNSGYFIGVDRLVEIQLPVDLSGLNNNNSITDEDVLLVAYG</sequence>
<dbReference type="EMBL" id="JANJYI010000004">
    <property type="protein sequence ID" value="KAK2652759.1"/>
    <property type="molecule type" value="Genomic_DNA"/>
</dbReference>
<evidence type="ECO:0000259" key="2">
    <source>
        <dbReference type="Pfam" id="PF13968"/>
    </source>
</evidence>
<evidence type="ECO:0000313" key="4">
    <source>
        <dbReference type="Proteomes" id="UP001280121"/>
    </source>
</evidence>
<feature type="transmembrane region" description="Helical" evidence="1">
    <location>
        <begin position="38"/>
        <end position="57"/>
    </location>
</feature>
<keyword evidence="4" id="KW-1185">Reference proteome</keyword>
<feature type="domain" description="DUF4220" evidence="2">
    <location>
        <begin position="72"/>
        <end position="248"/>
    </location>
</feature>
<reference evidence="3" key="1">
    <citation type="journal article" date="2023" name="Plant J.">
        <title>Genome sequences and population genomics provide insights into the demographic history, inbreeding, and mutation load of two 'living fossil' tree species of Dipteronia.</title>
        <authorList>
            <person name="Feng Y."/>
            <person name="Comes H.P."/>
            <person name="Chen J."/>
            <person name="Zhu S."/>
            <person name="Lu R."/>
            <person name="Zhang X."/>
            <person name="Li P."/>
            <person name="Qiu J."/>
            <person name="Olsen K.M."/>
            <person name="Qiu Y."/>
        </authorList>
    </citation>
    <scope>NUCLEOTIDE SEQUENCE</scope>
    <source>
        <strain evidence="3">KIB01</strain>
    </source>
</reference>
<keyword evidence="1" id="KW-0812">Transmembrane</keyword>
<dbReference type="Pfam" id="PF13968">
    <property type="entry name" value="DUF4220"/>
    <property type="match status" value="1"/>
</dbReference>
<accession>A0AAD9X4R3</accession>
<dbReference type="AlphaFoldDB" id="A0AAD9X4R3"/>